<gene>
    <name evidence="2" type="ORF">SAMN04487974_101344</name>
</gene>
<dbReference type="Proteomes" id="UP000199495">
    <property type="component" value="Unassembled WGS sequence"/>
</dbReference>
<organism evidence="2 3">
    <name type="scientific">Pelagibacterium luteolum</name>
    <dbReference type="NCBI Taxonomy" id="440168"/>
    <lineage>
        <taxon>Bacteria</taxon>
        <taxon>Pseudomonadati</taxon>
        <taxon>Pseudomonadota</taxon>
        <taxon>Alphaproteobacteria</taxon>
        <taxon>Hyphomicrobiales</taxon>
        <taxon>Devosiaceae</taxon>
        <taxon>Pelagibacterium</taxon>
    </lineage>
</organism>
<proteinExistence type="predicted"/>
<feature type="compositionally biased region" description="Basic and acidic residues" evidence="1">
    <location>
        <begin position="288"/>
        <end position="297"/>
    </location>
</feature>
<reference evidence="2 3" key="1">
    <citation type="submission" date="2016-10" db="EMBL/GenBank/DDBJ databases">
        <authorList>
            <person name="de Groot N.N."/>
        </authorList>
    </citation>
    <scope>NUCLEOTIDE SEQUENCE [LARGE SCALE GENOMIC DNA]</scope>
    <source>
        <strain evidence="2 3">CGMCC 1.10267</strain>
    </source>
</reference>
<accession>A0A1G7S7A0</accession>
<evidence type="ECO:0000256" key="1">
    <source>
        <dbReference type="SAM" id="MobiDB-lite"/>
    </source>
</evidence>
<keyword evidence="3" id="KW-1185">Reference proteome</keyword>
<dbReference type="STRING" id="440168.SAMN04487974_101344"/>
<dbReference type="RefSeq" id="WP_176762459.1">
    <property type="nucleotide sequence ID" value="NZ_FNCS01000001.1"/>
</dbReference>
<feature type="region of interest" description="Disordered" evidence="1">
    <location>
        <begin position="268"/>
        <end position="297"/>
    </location>
</feature>
<feature type="region of interest" description="Disordered" evidence="1">
    <location>
        <begin position="115"/>
        <end position="156"/>
    </location>
</feature>
<evidence type="ECO:0000313" key="3">
    <source>
        <dbReference type="Proteomes" id="UP000199495"/>
    </source>
</evidence>
<dbReference type="Pfam" id="PF07120">
    <property type="entry name" value="DUF1376"/>
    <property type="match status" value="1"/>
</dbReference>
<name>A0A1G7S7A0_9HYPH</name>
<dbReference type="AlphaFoldDB" id="A0A1G7S7A0"/>
<dbReference type="InterPro" id="IPR010781">
    <property type="entry name" value="DUF1376"/>
</dbReference>
<dbReference type="EMBL" id="FNCS01000001">
    <property type="protein sequence ID" value="SDG18861.1"/>
    <property type="molecule type" value="Genomic_DNA"/>
</dbReference>
<evidence type="ECO:0000313" key="2">
    <source>
        <dbReference type="EMBL" id="SDG18861.1"/>
    </source>
</evidence>
<sequence>MAQFPALPLFTDAYLADTRHLSAEQHGAYLLLLMEAWRRPSCALPDDDDTLARLACLSSERWAVNRDTVMAFWTLDGRKREWTQARLLDERAYVVKKSQSQSDKAAKRWNRTKKADAVAMPEGMPEACPSDAPTPTPTPIKVDTSVSTLSDGQKRSKARKAYTPEYEGFWANYPSTQGMSKLDGFKAWQGLTATQQAQAVASIPAYKALLARTPDRKVKHVQGYLNGRMFESFTGETVTELETPERWRMRLEHARVNRMWHSQKWGPMPGQSGCRVPGDLLADGDGAGWRDEAKKAA</sequence>
<protein>
    <submittedName>
        <fullName evidence="2">Uncharacterized conserved protein YdaU, DUF1376 family</fullName>
    </submittedName>
</protein>